<gene>
    <name evidence="1" type="ORF">CKY39_07990</name>
</gene>
<evidence type="ECO:0000313" key="1">
    <source>
        <dbReference type="EMBL" id="ATA53156.1"/>
    </source>
</evidence>
<reference evidence="1 2" key="1">
    <citation type="submission" date="2017-09" db="EMBL/GenBank/DDBJ databases">
        <title>The diverse metabolic capabilities of V. boronicumulans make it an excellent choice for continued studies on novel biodegradation.</title>
        <authorList>
            <person name="Sun S."/>
        </authorList>
    </citation>
    <scope>NUCLEOTIDE SEQUENCE [LARGE SCALE GENOMIC DNA]</scope>
    <source>
        <strain evidence="1 2">J1</strain>
    </source>
</reference>
<accession>A0A250DFP2</accession>
<dbReference type="KEGG" id="vbo:CKY39_07990"/>
<evidence type="ECO:0000313" key="2">
    <source>
        <dbReference type="Proteomes" id="UP000217154"/>
    </source>
</evidence>
<dbReference type="RefSeq" id="WP_095744032.1">
    <property type="nucleotide sequence ID" value="NZ_CP023284.1"/>
</dbReference>
<organism evidence="1 2">
    <name type="scientific">Variovorax boronicumulans</name>
    <dbReference type="NCBI Taxonomy" id="436515"/>
    <lineage>
        <taxon>Bacteria</taxon>
        <taxon>Pseudomonadati</taxon>
        <taxon>Pseudomonadota</taxon>
        <taxon>Betaproteobacteria</taxon>
        <taxon>Burkholderiales</taxon>
        <taxon>Comamonadaceae</taxon>
        <taxon>Variovorax</taxon>
    </lineage>
</organism>
<protein>
    <submittedName>
        <fullName evidence="1">Uncharacterized protein</fullName>
    </submittedName>
</protein>
<dbReference type="EMBL" id="CP023284">
    <property type="protein sequence ID" value="ATA53156.1"/>
    <property type="molecule type" value="Genomic_DNA"/>
</dbReference>
<dbReference type="Proteomes" id="UP000217154">
    <property type="component" value="Chromosome"/>
</dbReference>
<name>A0A250DFP2_9BURK</name>
<dbReference type="AlphaFoldDB" id="A0A250DFP2"/>
<sequence length="201" mass="22282">MPLLHTLRLHRIFAVFAFVGGFLLLSGCATKLTQPITGYTCCNLRPDYGWVSSTNMLGGAIVPAGESAVIDTVKRDKYAYGMIGGDYVSLRDDTARSKEDMQRWMRQVVVPTDPKLTLATWSPDVQKAVYSAKVVVGMTRPQVLMSLSYPSRNDTKDLNGNTWRYWTTQEDEPVDILFGADGTVSGFSGKPSAVRTVEFKR</sequence>
<proteinExistence type="predicted"/>